<sequence>MRLPQPSLHHLHQSSLTLATRVSGLPQPHQLVASGPPWRLVLIRSRCSSIMSLMEGTTPKRLCSEADVDITQDFWDPSPPRDDDEEV</sequence>
<dbReference type="AlphaFoldDB" id="A0AAV2D9L2"/>
<protein>
    <submittedName>
        <fullName evidence="1">Uncharacterized protein</fullName>
    </submittedName>
</protein>
<name>A0AAV2D9L2_9ROSI</name>
<dbReference type="EMBL" id="OZ034815">
    <property type="protein sequence ID" value="CAL1369469.1"/>
    <property type="molecule type" value="Genomic_DNA"/>
</dbReference>
<dbReference type="Proteomes" id="UP001497516">
    <property type="component" value="Chromosome 2"/>
</dbReference>
<proteinExistence type="predicted"/>
<gene>
    <name evidence="1" type="ORF">LTRI10_LOCUS12064</name>
</gene>
<evidence type="ECO:0000313" key="1">
    <source>
        <dbReference type="EMBL" id="CAL1369469.1"/>
    </source>
</evidence>
<organism evidence="1 2">
    <name type="scientific">Linum trigynum</name>
    <dbReference type="NCBI Taxonomy" id="586398"/>
    <lineage>
        <taxon>Eukaryota</taxon>
        <taxon>Viridiplantae</taxon>
        <taxon>Streptophyta</taxon>
        <taxon>Embryophyta</taxon>
        <taxon>Tracheophyta</taxon>
        <taxon>Spermatophyta</taxon>
        <taxon>Magnoliopsida</taxon>
        <taxon>eudicotyledons</taxon>
        <taxon>Gunneridae</taxon>
        <taxon>Pentapetalae</taxon>
        <taxon>rosids</taxon>
        <taxon>fabids</taxon>
        <taxon>Malpighiales</taxon>
        <taxon>Linaceae</taxon>
        <taxon>Linum</taxon>
    </lineage>
</organism>
<evidence type="ECO:0000313" key="2">
    <source>
        <dbReference type="Proteomes" id="UP001497516"/>
    </source>
</evidence>
<reference evidence="1 2" key="1">
    <citation type="submission" date="2024-04" db="EMBL/GenBank/DDBJ databases">
        <authorList>
            <person name="Fracassetti M."/>
        </authorList>
    </citation>
    <scope>NUCLEOTIDE SEQUENCE [LARGE SCALE GENOMIC DNA]</scope>
</reference>
<keyword evidence="2" id="KW-1185">Reference proteome</keyword>
<accession>A0AAV2D9L2</accession>